<dbReference type="Gene3D" id="3.40.50.300">
    <property type="entry name" value="P-loop containing nucleotide triphosphate hydrolases"/>
    <property type="match status" value="1"/>
</dbReference>
<protein>
    <submittedName>
        <fullName evidence="6">Type II secretory pathway ATPase GspE/PulE or T4P pilus assembly pathway ATPase PilB</fullName>
    </submittedName>
</protein>
<comment type="similarity">
    <text evidence="1">Belongs to the GSP E family.</text>
</comment>
<dbReference type="EMBL" id="FQXG01000003">
    <property type="protein sequence ID" value="SHH50791.1"/>
    <property type="molecule type" value="Genomic_DNA"/>
</dbReference>
<dbReference type="SUPFAM" id="SSF52540">
    <property type="entry name" value="P-loop containing nucleoside triphosphate hydrolases"/>
    <property type="match status" value="1"/>
</dbReference>
<organism evidence="6 7">
    <name type="scientific">Ferrimonas marina</name>
    <dbReference type="NCBI Taxonomy" id="299255"/>
    <lineage>
        <taxon>Bacteria</taxon>
        <taxon>Pseudomonadati</taxon>
        <taxon>Pseudomonadota</taxon>
        <taxon>Gammaproteobacteria</taxon>
        <taxon>Alteromonadales</taxon>
        <taxon>Ferrimonadaceae</taxon>
        <taxon>Ferrimonas</taxon>
    </lineage>
</organism>
<evidence type="ECO:0000259" key="5">
    <source>
        <dbReference type="PROSITE" id="PS00662"/>
    </source>
</evidence>
<feature type="region of interest" description="Disordered" evidence="4">
    <location>
        <begin position="50"/>
        <end position="107"/>
    </location>
</feature>
<dbReference type="RefSeq" id="WP_067665662.1">
    <property type="nucleotide sequence ID" value="NZ_FQXG01000003.1"/>
</dbReference>
<dbReference type="Gene3D" id="3.30.450.90">
    <property type="match status" value="1"/>
</dbReference>
<dbReference type="PANTHER" id="PTHR30258:SF1">
    <property type="entry name" value="PROTEIN TRANSPORT PROTEIN HOFB HOMOLOG"/>
    <property type="match status" value="1"/>
</dbReference>
<dbReference type="CDD" id="cd01129">
    <property type="entry name" value="PulE-GspE-like"/>
    <property type="match status" value="1"/>
</dbReference>
<keyword evidence="2" id="KW-0547">Nucleotide-binding</keyword>
<evidence type="ECO:0000256" key="4">
    <source>
        <dbReference type="SAM" id="MobiDB-lite"/>
    </source>
</evidence>
<keyword evidence="7" id="KW-1185">Reference proteome</keyword>
<feature type="compositionally biased region" description="Low complexity" evidence="4">
    <location>
        <begin position="649"/>
        <end position="662"/>
    </location>
</feature>
<feature type="compositionally biased region" description="Basic and acidic residues" evidence="4">
    <location>
        <begin position="68"/>
        <end position="79"/>
    </location>
</feature>
<sequence>MGKNEHSDKPAATEKKRITDVNAPKGLSSLWSNFISAVVDDIRTSPALSALLGQPMKAPARKQSKGRKAAEVKGGDKKGTSPSRSVVSKKAEVKPGQEQMTPLERRKKIGVPEESIKVIRSQAEMPEYYACLTVQEAELPLSKEEQSHFVLLQPKEKEQKLLLLIDSNLMGETSLMTRKGMALVQRARGKGYSVSRVYANPSVIEIIYDNERSKGLLADPKVTSKLQKEYDELLLTASSLGVSDIHIEVRRDKAYIRFRRDGQLSQYDDMAVSKARRFAAVIYMVVAESDSKEVSFNESVSQDAVVDRVVEGKRIRVRLATNPAYPDGFDVVMRILPMAEAGFSLKIEDLGYHPKQVDDIERASARPKGVLVFAGTTGSGKSTSLSALLTAEIKEKRGTIKVITVEDPPENVIPGATQRPIVRRGKDDENPFADAMRAALRNDPDVIMIGEIRDEESAALSVKAAQSGHKVLTTLHAPSATGIATRLRVIGVPNDVLGSKEFLAGMIYQTLVPITCKHCSHTVEKFEGVAESKHERETLARVKAYFTPEERADVRFRSRDGCEHCNKGVTGRKVVAEIIVPDDRFRQLIAEGKDYEAEEHYNQNCGGRLVHQFGLDLVENGECCPFEFEERLDRIGEQERVPLSHIERVAPSPESESPIESVPAEDEAAVDPKVHVLHAPQSLEADGDDVADFLAEDDGEYESTLFTEEPGVVDLRVEDDSDGKD</sequence>
<dbReference type="STRING" id="299255.SAMN02745129_2167"/>
<evidence type="ECO:0000256" key="1">
    <source>
        <dbReference type="ARBA" id="ARBA00006611"/>
    </source>
</evidence>
<dbReference type="GO" id="GO:0016887">
    <property type="term" value="F:ATP hydrolysis activity"/>
    <property type="evidence" value="ECO:0007669"/>
    <property type="project" value="TreeGrafter"/>
</dbReference>
<gene>
    <name evidence="6" type="ORF">SAMN02745129_2167</name>
</gene>
<keyword evidence="3" id="KW-0067">ATP-binding</keyword>
<dbReference type="PANTHER" id="PTHR30258">
    <property type="entry name" value="TYPE II SECRETION SYSTEM PROTEIN GSPE-RELATED"/>
    <property type="match status" value="1"/>
</dbReference>
<dbReference type="OrthoDB" id="5790493at2"/>
<dbReference type="PROSITE" id="PS00662">
    <property type="entry name" value="T2SP_E"/>
    <property type="match status" value="1"/>
</dbReference>
<evidence type="ECO:0000313" key="6">
    <source>
        <dbReference type="EMBL" id="SHH50791.1"/>
    </source>
</evidence>
<evidence type="ECO:0000256" key="3">
    <source>
        <dbReference type="ARBA" id="ARBA00022840"/>
    </source>
</evidence>
<dbReference type="GO" id="GO:0005524">
    <property type="term" value="F:ATP binding"/>
    <property type="evidence" value="ECO:0007669"/>
    <property type="project" value="UniProtKB-KW"/>
</dbReference>
<dbReference type="InterPro" id="IPR001482">
    <property type="entry name" value="T2SS/T4SS_dom"/>
</dbReference>
<dbReference type="GO" id="GO:0005886">
    <property type="term" value="C:plasma membrane"/>
    <property type="evidence" value="ECO:0007669"/>
    <property type="project" value="TreeGrafter"/>
</dbReference>
<evidence type="ECO:0000313" key="7">
    <source>
        <dbReference type="Proteomes" id="UP000184268"/>
    </source>
</evidence>
<dbReference type="Proteomes" id="UP000184268">
    <property type="component" value="Unassembled WGS sequence"/>
</dbReference>
<name>A0A1M5TJD5_9GAMM</name>
<feature type="region of interest" description="Disordered" evidence="4">
    <location>
        <begin position="1"/>
        <end position="23"/>
    </location>
</feature>
<feature type="domain" description="Bacterial type II secretion system protein E" evidence="5">
    <location>
        <begin position="440"/>
        <end position="454"/>
    </location>
</feature>
<reference evidence="6 7" key="1">
    <citation type="submission" date="2016-11" db="EMBL/GenBank/DDBJ databases">
        <authorList>
            <person name="Jaros S."/>
            <person name="Januszkiewicz K."/>
            <person name="Wedrychowicz H."/>
        </authorList>
    </citation>
    <scope>NUCLEOTIDE SEQUENCE [LARGE SCALE GENOMIC DNA]</scope>
    <source>
        <strain evidence="6 7">DSM 16917</strain>
    </source>
</reference>
<accession>A0A1M5TJD5</accession>
<feature type="region of interest" description="Disordered" evidence="4">
    <location>
        <begin position="648"/>
        <end position="670"/>
    </location>
</feature>
<evidence type="ECO:0000256" key="2">
    <source>
        <dbReference type="ARBA" id="ARBA00022741"/>
    </source>
</evidence>
<dbReference type="AlphaFoldDB" id="A0A1M5TJD5"/>
<dbReference type="Pfam" id="PF00437">
    <property type="entry name" value="T2SSE"/>
    <property type="match status" value="1"/>
</dbReference>
<feature type="compositionally biased region" description="Basic and acidic residues" evidence="4">
    <location>
        <begin position="1"/>
        <end position="19"/>
    </location>
</feature>
<dbReference type="InterPro" id="IPR027417">
    <property type="entry name" value="P-loop_NTPase"/>
</dbReference>
<feature type="region of interest" description="Disordered" evidence="4">
    <location>
        <begin position="701"/>
        <end position="725"/>
    </location>
</feature>
<proteinExistence type="inferred from homology"/>
<feature type="compositionally biased region" description="Basic and acidic residues" evidence="4">
    <location>
        <begin position="715"/>
        <end position="725"/>
    </location>
</feature>